<dbReference type="SFLD" id="SFLDG01094">
    <property type="entry name" value="Uncharacterised_Radical_SAM_Su"/>
    <property type="match status" value="1"/>
</dbReference>
<evidence type="ECO:0000313" key="8">
    <source>
        <dbReference type="EMBL" id="CAJ36096.1"/>
    </source>
</evidence>
<name>Q0W697_METAR</name>
<dbReference type="Proteomes" id="UP000000663">
    <property type="component" value="Chromosome"/>
</dbReference>
<dbReference type="CDD" id="cd01335">
    <property type="entry name" value="Radical_SAM"/>
    <property type="match status" value="1"/>
</dbReference>
<dbReference type="EC" id="1.97.1.4" evidence="8"/>
<evidence type="ECO:0000256" key="6">
    <source>
        <dbReference type="ARBA" id="ARBA00023014"/>
    </source>
</evidence>
<dbReference type="NCBIfam" id="TIGR02495">
    <property type="entry name" value="NrdG2"/>
    <property type="match status" value="1"/>
</dbReference>
<dbReference type="InterPro" id="IPR007197">
    <property type="entry name" value="rSAM"/>
</dbReference>
<evidence type="ECO:0000256" key="3">
    <source>
        <dbReference type="ARBA" id="ARBA00022691"/>
    </source>
</evidence>
<dbReference type="InterPro" id="IPR058240">
    <property type="entry name" value="rSAM_sf"/>
</dbReference>
<evidence type="ECO:0000259" key="7">
    <source>
        <dbReference type="PROSITE" id="PS51918"/>
    </source>
</evidence>
<dbReference type="PROSITE" id="PS51918">
    <property type="entry name" value="RADICAL_SAM"/>
    <property type="match status" value="1"/>
</dbReference>
<dbReference type="GO" id="GO:0043365">
    <property type="term" value="F:[formate-C-acetyltransferase]-activating enzyme activity"/>
    <property type="evidence" value="ECO:0007669"/>
    <property type="project" value="UniProtKB-EC"/>
</dbReference>
<evidence type="ECO:0000256" key="4">
    <source>
        <dbReference type="ARBA" id="ARBA00022723"/>
    </source>
</evidence>
<gene>
    <name evidence="8" type="primary">nrdG</name>
    <name evidence="8" type="ORF">RCIX706</name>
</gene>
<dbReference type="GO" id="GO:0046872">
    <property type="term" value="F:metal ion binding"/>
    <property type="evidence" value="ECO:0007669"/>
    <property type="project" value="UniProtKB-KW"/>
</dbReference>
<dbReference type="Pfam" id="PF04055">
    <property type="entry name" value="Radical_SAM"/>
    <property type="match status" value="1"/>
</dbReference>
<keyword evidence="4" id="KW-0479">Metal-binding</keyword>
<keyword evidence="8" id="KW-0560">Oxidoreductase</keyword>
<dbReference type="PATRIC" id="fig|351160.9.peg.2142"/>
<dbReference type="InterPro" id="IPR012840">
    <property type="entry name" value="NrdG2"/>
</dbReference>
<evidence type="ECO:0000256" key="5">
    <source>
        <dbReference type="ARBA" id="ARBA00023004"/>
    </source>
</evidence>
<reference evidence="8 9" key="1">
    <citation type="journal article" date="2006" name="Science">
        <title>Genome of rice cluster I archaea -- the key methane producers in the rice rhizosphere.</title>
        <authorList>
            <person name="Erkel C."/>
            <person name="Kube M."/>
            <person name="Reinhardt R."/>
            <person name="Liesack W."/>
        </authorList>
    </citation>
    <scope>NUCLEOTIDE SEQUENCE [LARGE SCALE GENOMIC DNA]</scope>
    <source>
        <strain evidence="9">DSM 22066 / NBRC 105507 / MRE50</strain>
    </source>
</reference>
<dbReference type="eggNOG" id="arCOG00952">
    <property type="taxonomic scope" value="Archaea"/>
</dbReference>
<evidence type="ECO:0000256" key="2">
    <source>
        <dbReference type="ARBA" id="ARBA00022485"/>
    </source>
</evidence>
<comment type="cofactor">
    <cofactor evidence="1">
        <name>[4Fe-4S] cluster</name>
        <dbReference type="ChEBI" id="CHEBI:49883"/>
    </cofactor>
</comment>
<dbReference type="InterPro" id="IPR034457">
    <property type="entry name" value="Organic_radical-activating"/>
</dbReference>
<dbReference type="Gene3D" id="3.20.20.70">
    <property type="entry name" value="Aldolase class I"/>
    <property type="match status" value="1"/>
</dbReference>
<evidence type="ECO:0000313" key="9">
    <source>
        <dbReference type="Proteomes" id="UP000000663"/>
    </source>
</evidence>
<dbReference type="SUPFAM" id="SSF102114">
    <property type="entry name" value="Radical SAM enzymes"/>
    <property type="match status" value="1"/>
</dbReference>
<accession>Q0W697</accession>
<keyword evidence="9" id="KW-1185">Reference proteome</keyword>
<dbReference type="SFLD" id="SFLDS00029">
    <property type="entry name" value="Radical_SAM"/>
    <property type="match status" value="1"/>
</dbReference>
<feature type="domain" description="Radical SAM core" evidence="7">
    <location>
        <begin position="22"/>
        <end position="242"/>
    </location>
</feature>
<keyword evidence="2" id="KW-0004">4Fe-4S</keyword>
<dbReference type="PANTHER" id="PTHR30352">
    <property type="entry name" value="PYRUVATE FORMATE-LYASE-ACTIVATING ENZYME"/>
    <property type="match status" value="1"/>
</dbReference>
<protein>
    <submittedName>
        <fullName evidence="8">Anaerobic ribonucleoside-triphosphate reductase (Glycyl-dependent) activating enzyme</fullName>
        <ecNumber evidence="8">1.97.1.4</ecNumber>
    </submittedName>
</protein>
<dbReference type="KEGG" id="rci:RCIX706"/>
<dbReference type="EMBL" id="AM114193">
    <property type="protein sequence ID" value="CAJ36096.1"/>
    <property type="molecule type" value="Genomic_DNA"/>
</dbReference>
<evidence type="ECO:0000256" key="1">
    <source>
        <dbReference type="ARBA" id="ARBA00001966"/>
    </source>
</evidence>
<sequence>MSLIVLSMQVYLGDIIPTSTLDWPGKVVLTVFFRGCPFRCPYCANPQFLEPDSGEPTDTERVIAEIDKARNFIDGVVFSGGEPLMQFAAFKTIAAHAKGLGLLVGAQTNGAYPERIGKLVEESLLDAVLLDVKAPPVPEKYLHAVGVPGRKETSDSVYGSVRLCNRLRSEGKLAYYEVRTTVFTGFSDTPEEIGAIAAELACDAYVIQQGRPEIAMDESVRKLVAIPRNELSELARSVKSERIKAVKVRTREMGDEIVSQRS</sequence>
<keyword evidence="5" id="KW-0408">Iron</keyword>
<dbReference type="PANTHER" id="PTHR30352:SF13">
    <property type="entry name" value="GLYCYL-RADICAL ENZYME ACTIVATING ENZYME YJJW-RELATED"/>
    <property type="match status" value="1"/>
</dbReference>
<dbReference type="InterPro" id="IPR013785">
    <property type="entry name" value="Aldolase_TIM"/>
</dbReference>
<organism evidence="8 9">
    <name type="scientific">Methanocella arvoryzae (strain DSM 22066 / NBRC 105507 / MRE50)</name>
    <dbReference type="NCBI Taxonomy" id="351160"/>
    <lineage>
        <taxon>Archaea</taxon>
        <taxon>Methanobacteriati</taxon>
        <taxon>Methanobacteriota</taxon>
        <taxon>Stenosarchaea group</taxon>
        <taxon>Methanomicrobia</taxon>
        <taxon>Methanocellales</taxon>
        <taxon>Methanocellaceae</taxon>
        <taxon>Methanocella</taxon>
    </lineage>
</organism>
<dbReference type="AlphaFoldDB" id="Q0W697"/>
<proteinExistence type="predicted"/>
<dbReference type="STRING" id="351160.RCIX706"/>
<dbReference type="GO" id="GO:0051539">
    <property type="term" value="F:4 iron, 4 sulfur cluster binding"/>
    <property type="evidence" value="ECO:0007669"/>
    <property type="project" value="UniProtKB-KW"/>
</dbReference>
<keyword evidence="6" id="KW-0411">Iron-sulfur</keyword>
<keyword evidence="3" id="KW-0949">S-adenosyl-L-methionine</keyword>